<organism evidence="3 4">
    <name type="scientific">Giardia duodenalis assemblage B</name>
    <dbReference type="NCBI Taxonomy" id="1394984"/>
    <lineage>
        <taxon>Eukaryota</taxon>
        <taxon>Metamonada</taxon>
        <taxon>Diplomonadida</taxon>
        <taxon>Hexamitidae</taxon>
        <taxon>Giardiinae</taxon>
        <taxon>Giardia</taxon>
    </lineage>
</organism>
<feature type="compositionally biased region" description="Low complexity" evidence="2">
    <location>
        <begin position="12"/>
        <end position="31"/>
    </location>
</feature>
<evidence type="ECO:0000313" key="3">
    <source>
        <dbReference type="EMBL" id="KWX14141.1"/>
    </source>
</evidence>
<reference evidence="3 4" key="1">
    <citation type="journal article" date="2015" name="Mol. Biochem. Parasitol.">
        <title>Identification of polymorphic genes for use in assemblage B genotyping assays through comparative genomics of multiple assemblage B Giardia duodenalis isolates.</title>
        <authorList>
            <person name="Wielinga C."/>
            <person name="Thompson R.C."/>
            <person name="Monis P."/>
            <person name="Ryan U."/>
        </authorList>
    </citation>
    <scope>NUCLEOTIDE SEQUENCE [LARGE SCALE GENOMIC DNA]</scope>
    <source>
        <strain evidence="3 4">BAH15c1</strain>
    </source>
</reference>
<keyword evidence="1" id="KW-0175">Coiled coil</keyword>
<protein>
    <submittedName>
        <fullName evidence="3">Uncharacterized protein</fullName>
    </submittedName>
</protein>
<dbReference type="EMBL" id="JXTI01000042">
    <property type="protein sequence ID" value="KWX14141.1"/>
    <property type="molecule type" value="Genomic_DNA"/>
</dbReference>
<feature type="compositionally biased region" description="Polar residues" evidence="2">
    <location>
        <begin position="1"/>
        <end position="11"/>
    </location>
</feature>
<dbReference type="VEuPathDB" id="GiardiaDB:QR46_1838"/>
<proteinExistence type="predicted"/>
<evidence type="ECO:0000256" key="1">
    <source>
        <dbReference type="SAM" id="Coils"/>
    </source>
</evidence>
<name>A0A132NVM5_GIAIN</name>
<feature type="coiled-coil region" evidence="1">
    <location>
        <begin position="105"/>
        <end position="139"/>
    </location>
</feature>
<feature type="region of interest" description="Disordered" evidence="2">
    <location>
        <begin position="1"/>
        <end position="31"/>
    </location>
</feature>
<evidence type="ECO:0000313" key="4">
    <source>
        <dbReference type="Proteomes" id="UP000070089"/>
    </source>
</evidence>
<sequence>MSMRSQRAPQTSPGRPRGSPRVPSHSPVLLPPSAHILSARASNPSNSGSLIISQCTISLRTPGVSRSAYVSSPTSQTKSPDKSMHKSIELENTNTIQPHAQNQQYAALVKKIAQLERRIAEQEVRLLDQQERLSQMEKRETQNDAFHAVLRLSDEVSAQFVEATGKLNDQFKAVQADIEYINAEIAKIMGDTKRRQQIVTQHGANIEAIVRDLAYLKKTLHRNANANV</sequence>
<dbReference type="Proteomes" id="UP000070089">
    <property type="component" value="Unassembled WGS sequence"/>
</dbReference>
<dbReference type="AlphaFoldDB" id="A0A132NVM5"/>
<accession>A0A132NVM5</accession>
<gene>
    <name evidence="3" type="ORF">QR46_1838</name>
</gene>
<comment type="caution">
    <text evidence="3">The sequence shown here is derived from an EMBL/GenBank/DDBJ whole genome shotgun (WGS) entry which is preliminary data.</text>
</comment>
<dbReference type="OrthoDB" id="10255821at2759"/>
<evidence type="ECO:0000256" key="2">
    <source>
        <dbReference type="SAM" id="MobiDB-lite"/>
    </source>
</evidence>